<keyword evidence="4" id="KW-1185">Reference proteome</keyword>
<dbReference type="OrthoDB" id="3197230at2"/>
<evidence type="ECO:0000313" key="3">
    <source>
        <dbReference type="EMBL" id="MBB5617238.1"/>
    </source>
</evidence>
<dbReference type="InterPro" id="IPR019080">
    <property type="entry name" value="YqaJ_viral_recombinase"/>
</dbReference>
<dbReference type="EMBL" id="JACHBS010000001">
    <property type="protein sequence ID" value="MBB5617238.1"/>
    <property type="molecule type" value="Genomic_DNA"/>
</dbReference>
<feature type="domain" description="YqaJ viral recombinase" evidence="2">
    <location>
        <begin position="22"/>
        <end position="159"/>
    </location>
</feature>
<dbReference type="Proteomes" id="UP000552883">
    <property type="component" value="Unassembled WGS sequence"/>
</dbReference>
<evidence type="ECO:0000313" key="4">
    <source>
        <dbReference type="Proteomes" id="UP000552883"/>
    </source>
</evidence>
<feature type="region of interest" description="Disordered" evidence="1">
    <location>
        <begin position="330"/>
        <end position="352"/>
    </location>
</feature>
<sequence>MSAAVLEDLADRFGPSDADREEWLAARRQGITATEVRDLWLLDPGRRVLAMREMAEKKLGRRADSFSGNKYTAWGKEREPIIAELVRTRYGIEPESRLVRAAENPRHLASPDGIGSGLVADLVIAEIKTSGKDIAPGSDAFLATGYLAQMVWQMYVVGATLCLFAHEQRLGAGTDDDPFVPGETGFGWFSAEEHGSLLAELAAIADEFLAVLDEMGAEAFVEADIDEELDTLAVNVLRGRELEAEAKALKEPAWKRLQMLLDERGVPFQQESVLARITYTPGEVTTPDAFDEVAAVEADPALWDEVLQASQESERIAGVMARWAEHKAKFTKPGEPEKGRSRLTVTAVKPKR</sequence>
<evidence type="ECO:0000256" key="1">
    <source>
        <dbReference type="SAM" id="MobiDB-lite"/>
    </source>
</evidence>
<accession>A0A840XKQ3</accession>
<organism evidence="3 4">
    <name type="scientific">Microcella frigidaquae</name>
    <dbReference type="NCBI Taxonomy" id="424758"/>
    <lineage>
        <taxon>Bacteria</taxon>
        <taxon>Bacillati</taxon>
        <taxon>Actinomycetota</taxon>
        <taxon>Actinomycetes</taxon>
        <taxon>Micrococcales</taxon>
        <taxon>Microbacteriaceae</taxon>
        <taxon>Microcella</taxon>
    </lineage>
</organism>
<protein>
    <recommendedName>
        <fullName evidence="2">YqaJ viral recombinase domain-containing protein</fullName>
    </recommendedName>
</protein>
<dbReference type="InterPro" id="IPR011604">
    <property type="entry name" value="PDDEXK-like_dom_sf"/>
</dbReference>
<feature type="compositionally biased region" description="Basic and acidic residues" evidence="1">
    <location>
        <begin position="330"/>
        <end position="340"/>
    </location>
</feature>
<comment type="caution">
    <text evidence="3">The sequence shown here is derived from an EMBL/GenBank/DDBJ whole genome shotgun (WGS) entry which is preliminary data.</text>
</comment>
<name>A0A840XKQ3_9MICO</name>
<dbReference type="AlphaFoldDB" id="A0A840XKQ3"/>
<gene>
    <name evidence="3" type="ORF">BJ959_000734</name>
</gene>
<dbReference type="Gene3D" id="3.90.320.10">
    <property type="match status" value="1"/>
</dbReference>
<dbReference type="InterPro" id="IPR011335">
    <property type="entry name" value="Restrct_endonuc-II-like"/>
</dbReference>
<proteinExistence type="predicted"/>
<dbReference type="RefSeq" id="WP_153982523.1">
    <property type="nucleotide sequence ID" value="NZ_BAAANZ010000009.1"/>
</dbReference>
<evidence type="ECO:0000259" key="2">
    <source>
        <dbReference type="Pfam" id="PF09588"/>
    </source>
</evidence>
<dbReference type="Pfam" id="PF09588">
    <property type="entry name" value="YqaJ"/>
    <property type="match status" value="1"/>
</dbReference>
<reference evidence="3 4" key="1">
    <citation type="submission" date="2020-08" db="EMBL/GenBank/DDBJ databases">
        <title>Sequencing the genomes of 1000 actinobacteria strains.</title>
        <authorList>
            <person name="Klenk H.-P."/>
        </authorList>
    </citation>
    <scope>NUCLEOTIDE SEQUENCE [LARGE SCALE GENOMIC DNA]</scope>
    <source>
        <strain evidence="3 4">DSM 23889</strain>
    </source>
</reference>
<dbReference type="SUPFAM" id="SSF52980">
    <property type="entry name" value="Restriction endonuclease-like"/>
    <property type="match status" value="1"/>
</dbReference>